<reference evidence="3" key="1">
    <citation type="journal article" date="2023" name="Mol. Biol. Evol.">
        <title>Third-Generation Sequencing Reveals the Adaptive Role of the Epigenome in Three Deep-Sea Polychaetes.</title>
        <authorList>
            <person name="Perez M."/>
            <person name="Aroh O."/>
            <person name="Sun Y."/>
            <person name="Lan Y."/>
            <person name="Juniper S.K."/>
            <person name="Young C.R."/>
            <person name="Angers B."/>
            <person name="Qian P.Y."/>
        </authorList>
    </citation>
    <scope>NUCLEOTIDE SEQUENCE</scope>
    <source>
        <strain evidence="3">P08H-3</strain>
    </source>
</reference>
<evidence type="ECO:0000313" key="4">
    <source>
        <dbReference type="Proteomes" id="UP001208570"/>
    </source>
</evidence>
<keyword evidence="2" id="KW-0472">Membrane</keyword>
<feature type="region of interest" description="Disordered" evidence="1">
    <location>
        <begin position="1"/>
        <end position="42"/>
    </location>
</feature>
<dbReference type="AlphaFoldDB" id="A0AAD9N0S0"/>
<gene>
    <name evidence="3" type="ORF">LSH36_315g04013</name>
</gene>
<sequence length="149" mass="16719">MSSALTSPGPGVHRVQMDTNKLLKSPPNVNDRRGTPGAIGRKRRNRSFLKSALYYTSPGNRETISPHRGPGSVTLDMKITAALFLLVLLFLKAETSVNCWFKDSAFRSFRLCLASKWRRIDVSSNFKSNQKPRPKPAGRVVPSVKWTKY</sequence>
<feature type="transmembrane region" description="Helical" evidence="2">
    <location>
        <begin position="79"/>
        <end position="101"/>
    </location>
</feature>
<protein>
    <submittedName>
        <fullName evidence="3">Uncharacterized protein</fullName>
    </submittedName>
</protein>
<organism evidence="3 4">
    <name type="scientific">Paralvinella palmiformis</name>
    <dbReference type="NCBI Taxonomy" id="53620"/>
    <lineage>
        <taxon>Eukaryota</taxon>
        <taxon>Metazoa</taxon>
        <taxon>Spiralia</taxon>
        <taxon>Lophotrochozoa</taxon>
        <taxon>Annelida</taxon>
        <taxon>Polychaeta</taxon>
        <taxon>Sedentaria</taxon>
        <taxon>Canalipalpata</taxon>
        <taxon>Terebellida</taxon>
        <taxon>Terebelliformia</taxon>
        <taxon>Alvinellidae</taxon>
        <taxon>Paralvinella</taxon>
    </lineage>
</organism>
<dbReference type="EMBL" id="JAODUP010000315">
    <property type="protein sequence ID" value="KAK2152902.1"/>
    <property type="molecule type" value="Genomic_DNA"/>
</dbReference>
<name>A0AAD9N0S0_9ANNE</name>
<dbReference type="Proteomes" id="UP001208570">
    <property type="component" value="Unassembled WGS sequence"/>
</dbReference>
<evidence type="ECO:0000313" key="3">
    <source>
        <dbReference type="EMBL" id="KAK2152902.1"/>
    </source>
</evidence>
<comment type="caution">
    <text evidence="3">The sequence shown here is derived from an EMBL/GenBank/DDBJ whole genome shotgun (WGS) entry which is preliminary data.</text>
</comment>
<keyword evidence="2" id="KW-0812">Transmembrane</keyword>
<keyword evidence="2" id="KW-1133">Transmembrane helix</keyword>
<keyword evidence="4" id="KW-1185">Reference proteome</keyword>
<evidence type="ECO:0000256" key="2">
    <source>
        <dbReference type="SAM" id="Phobius"/>
    </source>
</evidence>
<proteinExistence type="predicted"/>
<accession>A0AAD9N0S0</accession>
<evidence type="ECO:0000256" key="1">
    <source>
        <dbReference type="SAM" id="MobiDB-lite"/>
    </source>
</evidence>